<evidence type="ECO:0000313" key="3">
    <source>
        <dbReference type="EMBL" id="KAB3521005.1"/>
    </source>
</evidence>
<organism evidence="3 4">
    <name type="scientific">Corynebacterium zhongnanshanii</name>
    <dbReference type="NCBI Taxonomy" id="2768834"/>
    <lineage>
        <taxon>Bacteria</taxon>
        <taxon>Bacillati</taxon>
        <taxon>Actinomycetota</taxon>
        <taxon>Actinomycetes</taxon>
        <taxon>Mycobacteriales</taxon>
        <taxon>Corynebacteriaceae</taxon>
        <taxon>Corynebacterium</taxon>
    </lineage>
</organism>
<dbReference type="Pfam" id="PF01243">
    <property type="entry name" value="PNPOx_N"/>
    <property type="match status" value="1"/>
</dbReference>
<accession>A0ABQ6VDK3</accession>
<proteinExistence type="predicted"/>
<dbReference type="PANTHER" id="PTHR42815:SF2">
    <property type="entry name" value="FAD-BINDING, PUTATIVE (AFU_ORTHOLOGUE AFUA_6G07600)-RELATED"/>
    <property type="match status" value="1"/>
</dbReference>
<feature type="coiled-coil region" evidence="1">
    <location>
        <begin position="181"/>
        <end position="215"/>
    </location>
</feature>
<dbReference type="SUPFAM" id="SSF50475">
    <property type="entry name" value="FMN-binding split barrel"/>
    <property type="match status" value="1"/>
</dbReference>
<gene>
    <name evidence="3" type="ORF">F8377_07230</name>
</gene>
<keyword evidence="4" id="KW-1185">Reference proteome</keyword>
<keyword evidence="1" id="KW-0175">Coiled coil</keyword>
<name>A0ABQ6VDK3_9CORY</name>
<evidence type="ECO:0000256" key="1">
    <source>
        <dbReference type="SAM" id="Coils"/>
    </source>
</evidence>
<evidence type="ECO:0000259" key="2">
    <source>
        <dbReference type="Pfam" id="PF01243"/>
    </source>
</evidence>
<reference evidence="3 4" key="1">
    <citation type="submission" date="2019-10" db="EMBL/GenBank/DDBJ databases">
        <title>Corynebacterium sp novel species isolated from the respiratory tract of Marmot.</title>
        <authorList>
            <person name="Zhang G."/>
        </authorList>
    </citation>
    <scope>NUCLEOTIDE SEQUENCE [LARGE SCALE GENOMIC DNA]</scope>
    <source>
        <strain evidence="3 4">336</strain>
    </source>
</reference>
<feature type="domain" description="Pyridoxamine 5'-phosphate oxidase N-terminal" evidence="2">
    <location>
        <begin position="48"/>
        <end position="158"/>
    </location>
</feature>
<evidence type="ECO:0000313" key="4">
    <source>
        <dbReference type="Proteomes" id="UP000436181"/>
    </source>
</evidence>
<dbReference type="Proteomes" id="UP000436181">
    <property type="component" value="Unassembled WGS sequence"/>
</dbReference>
<protein>
    <submittedName>
        <fullName evidence="3">Pyridoxamine 5'-phosphate oxidase family protein</fullName>
    </submittedName>
</protein>
<dbReference type="InterPro" id="IPR012349">
    <property type="entry name" value="Split_barrel_FMN-bd"/>
</dbReference>
<dbReference type="RefSeq" id="WP_151844509.1">
    <property type="nucleotide sequence ID" value="NZ_WBZJ01000002.1"/>
</dbReference>
<comment type="caution">
    <text evidence="3">The sequence shown here is derived from an EMBL/GenBank/DDBJ whole genome shotgun (WGS) entry which is preliminary data.</text>
</comment>
<dbReference type="Gene3D" id="2.30.110.10">
    <property type="entry name" value="Electron Transport, Fmn-binding Protein, Chain A"/>
    <property type="match status" value="1"/>
</dbReference>
<dbReference type="EMBL" id="WBZJ01000002">
    <property type="protein sequence ID" value="KAB3521005.1"/>
    <property type="molecule type" value="Genomic_DNA"/>
</dbReference>
<dbReference type="InterPro" id="IPR011576">
    <property type="entry name" value="Pyridox_Oxase_N"/>
</dbReference>
<dbReference type="PANTHER" id="PTHR42815">
    <property type="entry name" value="FAD-BINDING, PUTATIVE (AFU_ORTHOLOGUE AFUA_6G07600)-RELATED"/>
    <property type="match status" value="1"/>
</dbReference>
<sequence>MADYSEGKYADIAFDDYVIARQEAIGAHNRVNDTIGGQDFEFRDGEVKLIRSAQHFFLSTVTGAGWPYVQHRGGPPGFVHVLNHKTLAFPEFQGNMQFVTAGNVDRDGRVCLFFVDYPTRYRLKVFGHARFIEAGEDPEFEERIRDLGDSEIRAKIERIMVITVTATDKNCSKQIKPRYTEEQIQERLDLYRADIKELKNRVAELEAQLESAQGS</sequence>